<organism evidence="2 3">
    <name type="scientific">Dendryphion nanum</name>
    <dbReference type="NCBI Taxonomy" id="256645"/>
    <lineage>
        <taxon>Eukaryota</taxon>
        <taxon>Fungi</taxon>
        <taxon>Dikarya</taxon>
        <taxon>Ascomycota</taxon>
        <taxon>Pezizomycotina</taxon>
        <taxon>Dothideomycetes</taxon>
        <taxon>Pleosporomycetidae</taxon>
        <taxon>Pleosporales</taxon>
        <taxon>Torulaceae</taxon>
        <taxon>Dendryphion</taxon>
    </lineage>
</organism>
<evidence type="ECO:0000256" key="1">
    <source>
        <dbReference type="SAM" id="SignalP"/>
    </source>
</evidence>
<dbReference type="EMBL" id="JAGMWT010000011">
    <property type="protein sequence ID" value="KAH7119957.1"/>
    <property type="molecule type" value="Genomic_DNA"/>
</dbReference>
<protein>
    <recommendedName>
        <fullName evidence="4">Secreted protein</fullName>
    </recommendedName>
</protein>
<gene>
    <name evidence="2" type="ORF">B0J11DRAFT_534954</name>
</gene>
<feature type="signal peptide" evidence="1">
    <location>
        <begin position="1"/>
        <end position="21"/>
    </location>
</feature>
<feature type="chain" id="PRO_5040239815" description="Secreted protein" evidence="1">
    <location>
        <begin position="22"/>
        <end position="93"/>
    </location>
</feature>
<evidence type="ECO:0000313" key="2">
    <source>
        <dbReference type="EMBL" id="KAH7119957.1"/>
    </source>
</evidence>
<evidence type="ECO:0000313" key="3">
    <source>
        <dbReference type="Proteomes" id="UP000700596"/>
    </source>
</evidence>
<dbReference type="AlphaFoldDB" id="A0A9P9IH87"/>
<sequence>MSRRAKLLVGLCFVFVEYSWTFGWSNPADQSLEAMRKNFHSQEVVSKMMLSACTPWTDTTRSRNQAGLYIVSFSMMRKVCISHQAPISSSTLQ</sequence>
<comment type="caution">
    <text evidence="2">The sequence shown here is derived from an EMBL/GenBank/DDBJ whole genome shotgun (WGS) entry which is preliminary data.</text>
</comment>
<dbReference type="Proteomes" id="UP000700596">
    <property type="component" value="Unassembled WGS sequence"/>
</dbReference>
<proteinExistence type="predicted"/>
<evidence type="ECO:0008006" key="4">
    <source>
        <dbReference type="Google" id="ProtNLM"/>
    </source>
</evidence>
<reference evidence="2" key="1">
    <citation type="journal article" date="2021" name="Nat. Commun.">
        <title>Genetic determinants of endophytism in the Arabidopsis root mycobiome.</title>
        <authorList>
            <person name="Mesny F."/>
            <person name="Miyauchi S."/>
            <person name="Thiergart T."/>
            <person name="Pickel B."/>
            <person name="Atanasova L."/>
            <person name="Karlsson M."/>
            <person name="Huettel B."/>
            <person name="Barry K.W."/>
            <person name="Haridas S."/>
            <person name="Chen C."/>
            <person name="Bauer D."/>
            <person name="Andreopoulos W."/>
            <person name="Pangilinan J."/>
            <person name="LaButti K."/>
            <person name="Riley R."/>
            <person name="Lipzen A."/>
            <person name="Clum A."/>
            <person name="Drula E."/>
            <person name="Henrissat B."/>
            <person name="Kohler A."/>
            <person name="Grigoriev I.V."/>
            <person name="Martin F.M."/>
            <person name="Hacquard S."/>
        </authorList>
    </citation>
    <scope>NUCLEOTIDE SEQUENCE</scope>
    <source>
        <strain evidence="2">MPI-CAGE-CH-0243</strain>
    </source>
</reference>
<name>A0A9P9IH87_9PLEO</name>
<keyword evidence="1" id="KW-0732">Signal</keyword>
<accession>A0A9P9IH87</accession>
<keyword evidence="3" id="KW-1185">Reference proteome</keyword>